<feature type="site" description="Transition state stabilizer" evidence="8">
    <location>
        <position position="126"/>
    </location>
</feature>
<dbReference type="Pfam" id="PF04413">
    <property type="entry name" value="Glycos_transf_N"/>
    <property type="match status" value="1"/>
</dbReference>
<feature type="active site" description="Proton acceptor" evidence="7">
    <location>
        <position position="59"/>
    </location>
</feature>
<dbReference type="InterPro" id="IPR038107">
    <property type="entry name" value="Glycos_transf_N_sf"/>
</dbReference>
<accession>A0A518BZU7</accession>
<keyword evidence="9" id="KW-0472">Membrane</keyword>
<proteinExistence type="inferred from homology"/>
<dbReference type="AlphaFoldDB" id="A0A518BZU7"/>
<dbReference type="GO" id="GO:0009244">
    <property type="term" value="P:lipopolysaccharide core region biosynthetic process"/>
    <property type="evidence" value="ECO:0007669"/>
    <property type="project" value="UniProtKB-UniRule"/>
</dbReference>
<dbReference type="KEGG" id="mcad:Pan265_23600"/>
<dbReference type="GO" id="GO:0009245">
    <property type="term" value="P:lipid A biosynthetic process"/>
    <property type="evidence" value="ECO:0007669"/>
    <property type="project" value="TreeGrafter"/>
</dbReference>
<name>A0A518BZU7_9BACT</name>
<dbReference type="InterPro" id="IPR007507">
    <property type="entry name" value="Glycos_transf_N"/>
</dbReference>
<dbReference type="GO" id="GO:0043842">
    <property type="term" value="F:Kdo transferase activity"/>
    <property type="evidence" value="ECO:0007669"/>
    <property type="project" value="UniProtKB-EC"/>
</dbReference>
<dbReference type="OrthoDB" id="9789797at2"/>
<dbReference type="UniPathway" id="UPA00958"/>
<dbReference type="RefSeq" id="WP_145446662.1">
    <property type="nucleotide sequence ID" value="NZ_CP036280.1"/>
</dbReference>
<keyword evidence="12" id="KW-1185">Reference proteome</keyword>
<evidence type="ECO:0000256" key="8">
    <source>
        <dbReference type="PIRSR" id="PIRSR639901-2"/>
    </source>
</evidence>
<comment type="catalytic activity">
    <reaction evidence="6 9">
        <text>lipid IVA (E. coli) + CMP-3-deoxy-beta-D-manno-octulosonate = alpha-Kdo-(2-&gt;6)-lipid IVA (E. coli) + CMP + H(+)</text>
        <dbReference type="Rhea" id="RHEA:28066"/>
        <dbReference type="ChEBI" id="CHEBI:15378"/>
        <dbReference type="ChEBI" id="CHEBI:58603"/>
        <dbReference type="ChEBI" id="CHEBI:60364"/>
        <dbReference type="ChEBI" id="CHEBI:60377"/>
        <dbReference type="ChEBI" id="CHEBI:85987"/>
        <dbReference type="EC" id="2.4.99.12"/>
    </reaction>
</comment>
<protein>
    <recommendedName>
        <fullName evidence="3 9">3-deoxy-D-manno-octulosonic acid transferase</fullName>
        <shortName evidence="9">Kdo transferase</shortName>
        <ecNumber evidence="2 9">2.4.99.12</ecNumber>
    </recommendedName>
    <alternativeName>
        <fullName evidence="5 9">Lipid IV(A) 3-deoxy-D-manno-octulosonic acid transferase</fullName>
    </alternativeName>
</protein>
<feature type="site" description="Transition state stabilizer" evidence="8">
    <location>
        <position position="204"/>
    </location>
</feature>
<comment type="subcellular location">
    <subcellularLocation>
        <location evidence="9">Cell membrane</location>
    </subcellularLocation>
</comment>
<evidence type="ECO:0000256" key="4">
    <source>
        <dbReference type="ARBA" id="ARBA00022679"/>
    </source>
</evidence>
<dbReference type="PANTHER" id="PTHR42755:SF1">
    <property type="entry name" value="3-DEOXY-D-MANNO-OCTULOSONIC ACID TRANSFERASE, MITOCHONDRIAL-RELATED"/>
    <property type="match status" value="1"/>
</dbReference>
<dbReference type="EMBL" id="CP036280">
    <property type="protein sequence ID" value="QDU72494.1"/>
    <property type="molecule type" value="Genomic_DNA"/>
</dbReference>
<gene>
    <name evidence="11" type="primary">waaA</name>
    <name evidence="11" type="ORF">Pan265_23600</name>
</gene>
<reference evidence="11 12" key="1">
    <citation type="submission" date="2019-02" db="EMBL/GenBank/DDBJ databases">
        <title>Deep-cultivation of Planctomycetes and their phenomic and genomic characterization uncovers novel biology.</title>
        <authorList>
            <person name="Wiegand S."/>
            <person name="Jogler M."/>
            <person name="Boedeker C."/>
            <person name="Pinto D."/>
            <person name="Vollmers J."/>
            <person name="Rivas-Marin E."/>
            <person name="Kohn T."/>
            <person name="Peeters S.H."/>
            <person name="Heuer A."/>
            <person name="Rast P."/>
            <person name="Oberbeckmann S."/>
            <person name="Bunk B."/>
            <person name="Jeske O."/>
            <person name="Meyerdierks A."/>
            <person name="Storesund J.E."/>
            <person name="Kallscheuer N."/>
            <person name="Luecker S."/>
            <person name="Lage O.M."/>
            <person name="Pohl T."/>
            <person name="Merkel B.J."/>
            <person name="Hornburger P."/>
            <person name="Mueller R.-W."/>
            <person name="Bruemmer F."/>
            <person name="Labrenz M."/>
            <person name="Spormann A.M."/>
            <person name="Op den Camp H."/>
            <person name="Overmann J."/>
            <person name="Amann R."/>
            <person name="Jetten M.S.M."/>
            <person name="Mascher T."/>
            <person name="Medema M.H."/>
            <person name="Devos D.P."/>
            <person name="Kaster A.-K."/>
            <person name="Ovreas L."/>
            <person name="Rohde M."/>
            <person name="Galperin M.Y."/>
            <person name="Jogler C."/>
        </authorList>
    </citation>
    <scope>NUCLEOTIDE SEQUENCE [LARGE SCALE GENOMIC DNA]</scope>
    <source>
        <strain evidence="11 12">Pan265</strain>
    </source>
</reference>
<dbReference type="EC" id="2.4.99.12" evidence="2 9"/>
<evidence type="ECO:0000256" key="9">
    <source>
        <dbReference type="RuleBase" id="RU365103"/>
    </source>
</evidence>
<dbReference type="Proteomes" id="UP000320386">
    <property type="component" value="Chromosome"/>
</dbReference>
<evidence type="ECO:0000256" key="1">
    <source>
        <dbReference type="ARBA" id="ARBA00004713"/>
    </source>
</evidence>
<evidence type="ECO:0000256" key="7">
    <source>
        <dbReference type="PIRSR" id="PIRSR639901-1"/>
    </source>
</evidence>
<comment type="function">
    <text evidence="9">Involved in lipopolysaccharide (LPS) biosynthesis. Catalyzes the transfer of 3-deoxy-D-manno-octulosonate (Kdo) residue(s) from CMP-Kdo to lipid IV(A), the tetraacyldisaccharide-1,4'-bisphosphate precursor of lipid A.</text>
</comment>
<keyword evidence="9" id="KW-1003">Cell membrane</keyword>
<keyword evidence="11" id="KW-0328">Glycosyltransferase</keyword>
<evidence type="ECO:0000256" key="3">
    <source>
        <dbReference type="ARBA" id="ARBA00019077"/>
    </source>
</evidence>
<sequence>MGLLLDAVYGMGLLVASPKLLGGRKGKGPFDWSGRMGKGHRLPDKTGKRVLIHAVSLGEVNLIRMLVDQLEAHQIDVVVASTTNTGYDRAVRLFGSERVVRYPFDFTWAVERVLDRVNPDLVVTAELEVWPNLIERCHRRGIGVAVVNGRLSAPSFRGYQKLRFALRQSFARLAAVGAQTQAYADRFVAMGVPPERVSVLDTMKWDTANVADHVAGADELASELGLDRSRPIVVLGSTGVDEERVLVDAIQLAKPGVQIVIVPRKPERFDEVAEQFPGVVRRSTGEPGQGPLYLLDTLGELRRAYAFADVVVVGRSFNGWGGSDPIEPVAIGKLVVMGPDVHNFQEVVDALVECDGMRVVPSPAEAGRVVAEWLAVPESSAAMADAGRRVILSRQGATSRYVAMIQALLTENAQAGL</sequence>
<feature type="domain" description="3-deoxy-D-manno-octulosonic-acid transferase N-terminal" evidence="10">
    <location>
        <begin position="32"/>
        <end position="206"/>
    </location>
</feature>
<comment type="pathway">
    <text evidence="1 9">Bacterial outer membrane biogenesis; LPS core biosynthesis.</text>
</comment>
<comment type="similarity">
    <text evidence="9">Belongs to the glycosyltransferase group 1 family.</text>
</comment>
<evidence type="ECO:0000256" key="5">
    <source>
        <dbReference type="ARBA" id="ARBA00031445"/>
    </source>
</evidence>
<keyword evidence="4 9" id="KW-0808">Transferase</keyword>
<evidence type="ECO:0000256" key="2">
    <source>
        <dbReference type="ARBA" id="ARBA00012621"/>
    </source>
</evidence>
<dbReference type="GO" id="GO:0005886">
    <property type="term" value="C:plasma membrane"/>
    <property type="evidence" value="ECO:0007669"/>
    <property type="project" value="UniProtKB-SubCell"/>
</dbReference>
<evidence type="ECO:0000259" key="10">
    <source>
        <dbReference type="Pfam" id="PF04413"/>
    </source>
</evidence>
<keyword evidence="9" id="KW-0448">Lipopolysaccharide biosynthesis</keyword>
<evidence type="ECO:0000313" key="12">
    <source>
        <dbReference type="Proteomes" id="UP000320386"/>
    </source>
</evidence>
<evidence type="ECO:0000256" key="6">
    <source>
        <dbReference type="ARBA" id="ARBA00049183"/>
    </source>
</evidence>
<dbReference type="Gene3D" id="3.40.50.2000">
    <property type="entry name" value="Glycogen Phosphorylase B"/>
    <property type="match status" value="1"/>
</dbReference>
<dbReference type="Gene3D" id="3.40.50.11720">
    <property type="entry name" value="3-Deoxy-D-manno-octulosonic-acid transferase, N-terminal domain"/>
    <property type="match status" value="1"/>
</dbReference>
<dbReference type="PANTHER" id="PTHR42755">
    <property type="entry name" value="3-DEOXY-MANNO-OCTULOSONATE CYTIDYLYLTRANSFERASE"/>
    <property type="match status" value="1"/>
</dbReference>
<dbReference type="SUPFAM" id="SSF53756">
    <property type="entry name" value="UDP-Glycosyltransferase/glycogen phosphorylase"/>
    <property type="match status" value="1"/>
</dbReference>
<dbReference type="InterPro" id="IPR039901">
    <property type="entry name" value="Kdotransferase"/>
</dbReference>
<organism evidence="11 12">
    <name type="scientific">Mucisphaera calidilacus</name>
    <dbReference type="NCBI Taxonomy" id="2527982"/>
    <lineage>
        <taxon>Bacteria</taxon>
        <taxon>Pseudomonadati</taxon>
        <taxon>Planctomycetota</taxon>
        <taxon>Phycisphaerae</taxon>
        <taxon>Phycisphaerales</taxon>
        <taxon>Phycisphaeraceae</taxon>
        <taxon>Mucisphaera</taxon>
    </lineage>
</organism>
<evidence type="ECO:0000313" key="11">
    <source>
        <dbReference type="EMBL" id="QDU72494.1"/>
    </source>
</evidence>